<organism evidence="1 2">
    <name type="scientific">Coprinellus micaceus</name>
    <name type="common">Glistening ink-cap mushroom</name>
    <name type="synonym">Coprinus micaceus</name>
    <dbReference type="NCBI Taxonomy" id="71717"/>
    <lineage>
        <taxon>Eukaryota</taxon>
        <taxon>Fungi</taxon>
        <taxon>Dikarya</taxon>
        <taxon>Basidiomycota</taxon>
        <taxon>Agaricomycotina</taxon>
        <taxon>Agaricomycetes</taxon>
        <taxon>Agaricomycetidae</taxon>
        <taxon>Agaricales</taxon>
        <taxon>Agaricineae</taxon>
        <taxon>Psathyrellaceae</taxon>
        <taxon>Coprinellus</taxon>
    </lineage>
</organism>
<comment type="caution">
    <text evidence="1">The sequence shown here is derived from an EMBL/GenBank/DDBJ whole genome shotgun (WGS) entry which is preliminary data.</text>
</comment>
<dbReference type="OrthoDB" id="2997904at2759"/>
<proteinExistence type="predicted"/>
<dbReference type="EMBL" id="QPFP01000036">
    <property type="protein sequence ID" value="TEB27946.1"/>
    <property type="molecule type" value="Genomic_DNA"/>
</dbReference>
<accession>A0A4Y7T1A5</accession>
<protein>
    <recommendedName>
        <fullName evidence="3">F-box domain-containing protein</fullName>
    </recommendedName>
</protein>
<reference evidence="1 2" key="1">
    <citation type="journal article" date="2019" name="Nat. Ecol. Evol.">
        <title>Megaphylogeny resolves global patterns of mushroom evolution.</title>
        <authorList>
            <person name="Varga T."/>
            <person name="Krizsan K."/>
            <person name="Foldi C."/>
            <person name="Dima B."/>
            <person name="Sanchez-Garcia M."/>
            <person name="Sanchez-Ramirez S."/>
            <person name="Szollosi G.J."/>
            <person name="Szarkandi J.G."/>
            <person name="Papp V."/>
            <person name="Albert L."/>
            <person name="Andreopoulos W."/>
            <person name="Angelini C."/>
            <person name="Antonin V."/>
            <person name="Barry K.W."/>
            <person name="Bougher N.L."/>
            <person name="Buchanan P."/>
            <person name="Buyck B."/>
            <person name="Bense V."/>
            <person name="Catcheside P."/>
            <person name="Chovatia M."/>
            <person name="Cooper J."/>
            <person name="Damon W."/>
            <person name="Desjardin D."/>
            <person name="Finy P."/>
            <person name="Geml J."/>
            <person name="Haridas S."/>
            <person name="Hughes K."/>
            <person name="Justo A."/>
            <person name="Karasinski D."/>
            <person name="Kautmanova I."/>
            <person name="Kiss B."/>
            <person name="Kocsube S."/>
            <person name="Kotiranta H."/>
            <person name="LaButti K.M."/>
            <person name="Lechner B.E."/>
            <person name="Liimatainen K."/>
            <person name="Lipzen A."/>
            <person name="Lukacs Z."/>
            <person name="Mihaltcheva S."/>
            <person name="Morgado L.N."/>
            <person name="Niskanen T."/>
            <person name="Noordeloos M.E."/>
            <person name="Ohm R.A."/>
            <person name="Ortiz-Santana B."/>
            <person name="Ovrebo C."/>
            <person name="Racz N."/>
            <person name="Riley R."/>
            <person name="Savchenko A."/>
            <person name="Shiryaev A."/>
            <person name="Soop K."/>
            <person name="Spirin V."/>
            <person name="Szebenyi C."/>
            <person name="Tomsovsky M."/>
            <person name="Tulloss R.E."/>
            <person name="Uehling J."/>
            <person name="Grigoriev I.V."/>
            <person name="Vagvolgyi C."/>
            <person name="Papp T."/>
            <person name="Martin F.M."/>
            <person name="Miettinen O."/>
            <person name="Hibbett D.S."/>
            <person name="Nagy L.G."/>
        </authorList>
    </citation>
    <scope>NUCLEOTIDE SEQUENCE [LARGE SCALE GENOMIC DNA]</scope>
    <source>
        <strain evidence="1 2">FP101781</strain>
    </source>
</reference>
<dbReference type="AlphaFoldDB" id="A0A4Y7T1A5"/>
<evidence type="ECO:0000313" key="2">
    <source>
        <dbReference type="Proteomes" id="UP000298030"/>
    </source>
</evidence>
<keyword evidence="2" id="KW-1185">Reference proteome</keyword>
<name>A0A4Y7T1A5_COPMI</name>
<evidence type="ECO:0008006" key="3">
    <source>
        <dbReference type="Google" id="ProtNLM"/>
    </source>
</evidence>
<evidence type="ECO:0000313" key="1">
    <source>
        <dbReference type="EMBL" id="TEB27946.1"/>
    </source>
</evidence>
<dbReference type="Proteomes" id="UP000298030">
    <property type="component" value="Unassembled WGS sequence"/>
</dbReference>
<sequence>MSVTVNDDVLRHICDLLPPEDLKNASTVHHVFLDRWIREKYRRVDFTRSDKPSKRLWERVRNNQWIADVVTCIHMRPWLLKPQTQTYQSRTENALNMVAMWFDPDYTKKQAKKRNEKRLKKDVNHVKLLFAALKNVQEYHIEWDKNPHYPTQLFQAFLDPLYSWRDTLTTLSIHIPVDLLNCFVTATLPHLRNIDITLSSGKMSQRRIDIHLDGFLVFLHNLKDTLRSLFIKTSPSSENLELSRFYRYLGTFPHLRSIGLMIPFDGAQLPDPQPFIKFVHKHSRTLESLSLQTARCAAHAGRLAPECFNWIQAIIASVQEPFPELENVAIALRPLRAPLDLITHFLRLHAPTLRSVALTDRMLEWGDVYNQILPALCSDSPLNLPPIPLRTLQMRVDAVTPWILRGFATKLPHLRHLKLELADRARMTGYTDDLPKYRNDLVNVYNFDGAHWALERLDITPGPDGAWITAMKEVLPQRIPSLHMIQPLETSVH</sequence>
<gene>
    <name evidence="1" type="ORF">FA13DRAFT_844447</name>
</gene>
<dbReference type="STRING" id="71717.A0A4Y7T1A5"/>